<evidence type="ECO:0000313" key="1">
    <source>
        <dbReference type="EMBL" id="MFC6361507.1"/>
    </source>
</evidence>
<name>A0ABW1VKJ0_9GAMM</name>
<evidence type="ECO:0000313" key="2">
    <source>
        <dbReference type="Proteomes" id="UP001596215"/>
    </source>
</evidence>
<dbReference type="Proteomes" id="UP001596215">
    <property type="component" value="Unassembled WGS sequence"/>
</dbReference>
<comment type="caution">
    <text evidence="1">The sequence shown here is derived from an EMBL/GenBank/DDBJ whole genome shotgun (WGS) entry which is preliminary data.</text>
</comment>
<reference evidence="2" key="1">
    <citation type="journal article" date="2019" name="Int. J. Syst. Evol. Microbiol.">
        <title>The Global Catalogue of Microorganisms (GCM) 10K type strain sequencing project: providing services to taxonomists for standard genome sequencing and annotation.</title>
        <authorList>
            <consortium name="The Broad Institute Genomics Platform"/>
            <consortium name="The Broad Institute Genome Sequencing Center for Infectious Disease"/>
            <person name="Wu L."/>
            <person name="Ma J."/>
        </authorList>
    </citation>
    <scope>NUCLEOTIDE SEQUENCE [LARGE SCALE GENOMIC DNA]</scope>
    <source>
        <strain evidence="2">CGMCC 4.1530</strain>
    </source>
</reference>
<dbReference type="EMBL" id="JBHSUC010000004">
    <property type="protein sequence ID" value="MFC6361507.1"/>
    <property type="molecule type" value="Genomic_DNA"/>
</dbReference>
<proteinExistence type="predicted"/>
<accession>A0ABW1VKJ0</accession>
<gene>
    <name evidence="1" type="ORF">ACFP73_05245</name>
</gene>
<dbReference type="RefSeq" id="WP_212707334.1">
    <property type="nucleotide sequence ID" value="NZ_BAAAFW010000058.1"/>
</dbReference>
<organism evidence="1 2">
    <name type="scientific">Tatumella punctata</name>
    <dbReference type="NCBI Taxonomy" id="399969"/>
    <lineage>
        <taxon>Bacteria</taxon>
        <taxon>Pseudomonadati</taxon>
        <taxon>Pseudomonadota</taxon>
        <taxon>Gammaproteobacteria</taxon>
        <taxon>Enterobacterales</taxon>
        <taxon>Erwiniaceae</taxon>
        <taxon>Tatumella</taxon>
    </lineage>
</organism>
<sequence>MTPPNHRQIVYQVCRRGSQKHEINMTARKTLSGGNGQARHSLAGEKNGDYTLWLGQ</sequence>
<keyword evidence="2" id="KW-1185">Reference proteome</keyword>
<protein>
    <submittedName>
        <fullName evidence="1">Uncharacterized protein</fullName>
    </submittedName>
</protein>